<evidence type="ECO:0000259" key="5">
    <source>
        <dbReference type="PROSITE" id="PS50405"/>
    </source>
</evidence>
<evidence type="ECO:0000256" key="2">
    <source>
        <dbReference type="ARBA" id="ARBA00022679"/>
    </source>
</evidence>
<proteinExistence type="inferred from homology"/>
<keyword evidence="2 3" id="KW-0808">Transferase</keyword>
<dbReference type="PROSITE" id="PS50405">
    <property type="entry name" value="GST_CTER"/>
    <property type="match status" value="1"/>
</dbReference>
<evidence type="ECO:0000256" key="1">
    <source>
        <dbReference type="ARBA" id="ARBA00011055"/>
    </source>
</evidence>
<dbReference type="InterPro" id="IPR036249">
    <property type="entry name" value="Thioredoxin-like_sf"/>
</dbReference>
<comment type="catalytic activity">
    <reaction evidence="3">
        <text>RX + glutathione = an S-substituted glutathione + a halide anion + H(+)</text>
        <dbReference type="Rhea" id="RHEA:16437"/>
        <dbReference type="ChEBI" id="CHEBI:15378"/>
        <dbReference type="ChEBI" id="CHEBI:16042"/>
        <dbReference type="ChEBI" id="CHEBI:17792"/>
        <dbReference type="ChEBI" id="CHEBI:57925"/>
        <dbReference type="ChEBI" id="CHEBI:90779"/>
        <dbReference type="EC" id="2.5.1.18"/>
    </reaction>
</comment>
<dbReference type="SFLD" id="SFLDG01205">
    <property type="entry name" value="AMPS.1"/>
    <property type="match status" value="1"/>
</dbReference>
<dbReference type="PRINTS" id="PR01266">
    <property type="entry name" value="GSTRNSFRASEA"/>
</dbReference>
<dbReference type="SUPFAM" id="SSF52833">
    <property type="entry name" value="Thioredoxin-like"/>
    <property type="match status" value="1"/>
</dbReference>
<dbReference type="Gene3D" id="3.40.30.10">
    <property type="entry name" value="Glutaredoxin"/>
    <property type="match status" value="1"/>
</dbReference>
<accession>A0A4D9E9C3</accession>
<name>A0A4D9E9C3_9SAUR</name>
<dbReference type="GO" id="GO:0006805">
    <property type="term" value="P:xenobiotic metabolic process"/>
    <property type="evidence" value="ECO:0007669"/>
    <property type="project" value="TreeGrafter"/>
</dbReference>
<keyword evidence="7" id="KW-1185">Reference proteome</keyword>
<dbReference type="Proteomes" id="UP000297703">
    <property type="component" value="Unassembled WGS sequence"/>
</dbReference>
<dbReference type="Pfam" id="PF02798">
    <property type="entry name" value="GST_N"/>
    <property type="match status" value="1"/>
</dbReference>
<reference evidence="6 7" key="1">
    <citation type="submission" date="2019-04" db="EMBL/GenBank/DDBJ databases">
        <title>Draft genome of the big-headed turtle Platysternon megacephalum.</title>
        <authorList>
            <person name="Gong S."/>
        </authorList>
    </citation>
    <scope>NUCLEOTIDE SEQUENCE [LARGE SCALE GENOMIC DNA]</scope>
    <source>
        <strain evidence="6">DO16091913</strain>
        <tissue evidence="6">Muscle</tissue>
    </source>
</reference>
<dbReference type="InterPro" id="IPR004046">
    <property type="entry name" value="GST_C"/>
</dbReference>
<comment type="caution">
    <text evidence="6">The sequence shown here is derived from an EMBL/GenBank/DDBJ whole genome shotgun (WGS) entry which is preliminary data.</text>
</comment>
<evidence type="ECO:0000313" key="7">
    <source>
        <dbReference type="Proteomes" id="UP000297703"/>
    </source>
</evidence>
<dbReference type="InterPro" id="IPR050213">
    <property type="entry name" value="GST_superfamily"/>
</dbReference>
<evidence type="ECO:0000259" key="4">
    <source>
        <dbReference type="PROSITE" id="PS50404"/>
    </source>
</evidence>
<dbReference type="SFLD" id="SFLDG00363">
    <property type="entry name" value="AMPS_(cytGST):_Alpha-__Mu-__Pi"/>
    <property type="match status" value="1"/>
</dbReference>
<evidence type="ECO:0000313" key="6">
    <source>
        <dbReference type="EMBL" id="TFK06776.1"/>
    </source>
</evidence>
<dbReference type="GO" id="GO:0006749">
    <property type="term" value="P:glutathione metabolic process"/>
    <property type="evidence" value="ECO:0007669"/>
    <property type="project" value="TreeGrafter"/>
</dbReference>
<protein>
    <recommendedName>
        <fullName evidence="3">Glutathione S-transferase</fullName>
        <ecNumber evidence="3">2.5.1.18</ecNumber>
    </recommendedName>
</protein>
<dbReference type="STRING" id="55544.A0A4D9E9C3"/>
<dbReference type="PANTHER" id="PTHR11571:SF101">
    <property type="entry name" value="GLUTATHIONE S-TRANSFERASE A4"/>
    <property type="match status" value="1"/>
</dbReference>
<dbReference type="OrthoDB" id="414243at2759"/>
<dbReference type="SUPFAM" id="SSF47616">
    <property type="entry name" value="GST C-terminal domain-like"/>
    <property type="match status" value="2"/>
</dbReference>
<dbReference type="InterPro" id="IPR004045">
    <property type="entry name" value="Glutathione_S-Trfase_N"/>
</dbReference>
<reference evidence="6 7" key="2">
    <citation type="submission" date="2019-04" db="EMBL/GenBank/DDBJ databases">
        <title>The genome sequence of big-headed turtle.</title>
        <authorList>
            <person name="Gong S."/>
        </authorList>
    </citation>
    <scope>NUCLEOTIDE SEQUENCE [LARGE SCALE GENOMIC DNA]</scope>
    <source>
        <strain evidence="6">DO16091913</strain>
        <tissue evidence="6">Muscle</tissue>
    </source>
</reference>
<dbReference type="EC" id="2.5.1.18" evidence="3"/>
<feature type="domain" description="GST N-terminal" evidence="4">
    <location>
        <begin position="3"/>
        <end position="83"/>
    </location>
</feature>
<feature type="domain" description="GST C-terminal" evidence="5">
    <location>
        <begin position="85"/>
        <end position="215"/>
    </location>
</feature>
<organism evidence="6 7">
    <name type="scientific">Platysternon megacephalum</name>
    <name type="common">big-headed turtle</name>
    <dbReference type="NCBI Taxonomy" id="55544"/>
    <lineage>
        <taxon>Eukaryota</taxon>
        <taxon>Metazoa</taxon>
        <taxon>Chordata</taxon>
        <taxon>Craniata</taxon>
        <taxon>Vertebrata</taxon>
        <taxon>Euteleostomi</taxon>
        <taxon>Archelosauria</taxon>
        <taxon>Testudinata</taxon>
        <taxon>Testudines</taxon>
        <taxon>Cryptodira</taxon>
        <taxon>Durocryptodira</taxon>
        <taxon>Testudinoidea</taxon>
        <taxon>Platysternidae</taxon>
        <taxon>Platysternon</taxon>
    </lineage>
</organism>
<sequence length="233" mass="26774">MSGKPKLTYFNGRGRMESIRWLLATAGVEFEEEFLETREQYQKLIKDGALLFDQVPLVEIDGMKMVQTRAILSYIAGKHNLYGKDLKERALIDMYVEGTADLMGMIITFAFTPPKERNLALIIERATTRYFPVYEKVLKQHRQEFLVGNRFSWADIQLLEAILMVEEKEPTVLSKFPVLQVLKDHGQDFLVGNQLSRADIQVLESILMIEEYEPTALSEFPLLQVILGGQINK</sequence>
<dbReference type="GO" id="GO:0004364">
    <property type="term" value="F:glutathione transferase activity"/>
    <property type="evidence" value="ECO:0007669"/>
    <property type="project" value="UniProtKB-EC"/>
</dbReference>
<evidence type="ECO:0000256" key="3">
    <source>
        <dbReference type="RuleBase" id="RU003494"/>
    </source>
</evidence>
<dbReference type="PROSITE" id="PS50404">
    <property type="entry name" value="GST_NTER"/>
    <property type="match status" value="1"/>
</dbReference>
<dbReference type="InterPro" id="IPR036282">
    <property type="entry name" value="Glutathione-S-Trfase_C_sf"/>
</dbReference>
<dbReference type="InterPro" id="IPR010987">
    <property type="entry name" value="Glutathione-S-Trfase_C-like"/>
</dbReference>
<dbReference type="AlphaFoldDB" id="A0A4D9E9C3"/>
<dbReference type="InterPro" id="IPR040079">
    <property type="entry name" value="Glutathione_S-Trfase"/>
</dbReference>
<dbReference type="InterPro" id="IPR003080">
    <property type="entry name" value="GST_alpha"/>
</dbReference>
<gene>
    <name evidence="6" type="ORF">DR999_PMT10441</name>
</gene>
<dbReference type="EMBL" id="QXTE01000094">
    <property type="protein sequence ID" value="TFK06776.1"/>
    <property type="molecule type" value="Genomic_DNA"/>
</dbReference>
<dbReference type="SFLD" id="SFLDS00019">
    <property type="entry name" value="Glutathione_Transferase_(cytos"/>
    <property type="match status" value="1"/>
</dbReference>
<dbReference type="Pfam" id="PF00043">
    <property type="entry name" value="GST_C"/>
    <property type="match status" value="1"/>
</dbReference>
<dbReference type="PANTHER" id="PTHR11571">
    <property type="entry name" value="GLUTATHIONE S-TRANSFERASE"/>
    <property type="match status" value="1"/>
</dbReference>
<comment type="similarity">
    <text evidence="1 3">Belongs to the GST superfamily. Alpha family.</text>
</comment>
<dbReference type="FunFam" id="1.20.1050.10:FF:000005">
    <property type="entry name" value="Glutathione S-transferase A1"/>
    <property type="match status" value="1"/>
</dbReference>
<dbReference type="Gene3D" id="1.20.1050.10">
    <property type="match status" value="2"/>
</dbReference>